<evidence type="ECO:0000256" key="1">
    <source>
        <dbReference type="ARBA" id="ARBA00001974"/>
    </source>
</evidence>
<dbReference type="Proteomes" id="UP000555564">
    <property type="component" value="Unassembled WGS sequence"/>
</dbReference>
<evidence type="ECO:0000256" key="5">
    <source>
        <dbReference type="ARBA" id="ARBA00023002"/>
    </source>
</evidence>
<dbReference type="InterPro" id="IPR009075">
    <property type="entry name" value="AcylCo_DH/oxidase_C"/>
</dbReference>
<reference evidence="12 13" key="1">
    <citation type="submission" date="2020-08" db="EMBL/GenBank/DDBJ databases">
        <title>Sequencing the genomes of 1000 actinobacteria strains.</title>
        <authorList>
            <person name="Klenk H.-P."/>
        </authorList>
    </citation>
    <scope>NUCLEOTIDE SEQUENCE [LARGE SCALE GENOMIC DNA]</scope>
    <source>
        <strain evidence="12 13">DSM 44936</strain>
    </source>
</reference>
<dbReference type="Gene3D" id="1.10.540.10">
    <property type="entry name" value="Acyl-CoA dehydrogenase/oxidase, N-terminal domain"/>
    <property type="match status" value="1"/>
</dbReference>
<dbReference type="FunFam" id="2.40.110.10:FF:000001">
    <property type="entry name" value="Acyl-CoA dehydrogenase, mitochondrial"/>
    <property type="match status" value="1"/>
</dbReference>
<dbReference type="Pfam" id="PF02771">
    <property type="entry name" value="Acyl-CoA_dh_N"/>
    <property type="match status" value="1"/>
</dbReference>
<evidence type="ECO:0000256" key="8">
    <source>
        <dbReference type="RuleBase" id="RU362125"/>
    </source>
</evidence>
<dbReference type="Gene3D" id="1.20.140.10">
    <property type="entry name" value="Butyryl-CoA Dehydrogenase, subunit A, domain 3"/>
    <property type="match status" value="1"/>
</dbReference>
<dbReference type="InterPro" id="IPR009100">
    <property type="entry name" value="AcylCoA_DH/oxidase_NM_dom_sf"/>
</dbReference>
<dbReference type="Pfam" id="PF00441">
    <property type="entry name" value="Acyl-CoA_dh_1"/>
    <property type="match status" value="1"/>
</dbReference>
<keyword evidence="4 8" id="KW-0274">FAD</keyword>
<dbReference type="InterPro" id="IPR037069">
    <property type="entry name" value="AcylCoA_DH/ox_N_sf"/>
</dbReference>
<evidence type="ECO:0000313" key="12">
    <source>
        <dbReference type="EMBL" id="MBB6472000.1"/>
    </source>
</evidence>
<dbReference type="SUPFAM" id="SSF56645">
    <property type="entry name" value="Acyl-CoA dehydrogenase NM domain-like"/>
    <property type="match status" value="1"/>
</dbReference>
<protein>
    <recommendedName>
        <fullName evidence="7">Probable acyl-CoA dehydrogenase fadE25</fullName>
    </recommendedName>
</protein>
<dbReference type="GO" id="GO:0050660">
    <property type="term" value="F:flavin adenine dinucleotide binding"/>
    <property type="evidence" value="ECO:0007669"/>
    <property type="project" value="InterPro"/>
</dbReference>
<comment type="similarity">
    <text evidence="2 8">Belongs to the acyl-CoA dehydrogenase family.</text>
</comment>
<gene>
    <name evidence="12" type="ORF">BJ992_001431</name>
</gene>
<dbReference type="InterPro" id="IPR046373">
    <property type="entry name" value="Acyl-CoA_Oxase/DH_mid-dom_sf"/>
</dbReference>
<dbReference type="InterPro" id="IPR006091">
    <property type="entry name" value="Acyl-CoA_Oxase/DH_mid-dom"/>
</dbReference>
<dbReference type="GO" id="GO:0003995">
    <property type="term" value="F:acyl-CoA dehydrogenase activity"/>
    <property type="evidence" value="ECO:0007669"/>
    <property type="project" value="InterPro"/>
</dbReference>
<evidence type="ECO:0000259" key="10">
    <source>
        <dbReference type="Pfam" id="PF02770"/>
    </source>
</evidence>
<keyword evidence="5 8" id="KW-0560">Oxidoreductase</keyword>
<dbReference type="PROSITE" id="PS00073">
    <property type="entry name" value="ACYL_COA_DH_2"/>
    <property type="match status" value="1"/>
</dbReference>
<dbReference type="AlphaFoldDB" id="A0A7X0IBF3"/>
<evidence type="ECO:0000259" key="11">
    <source>
        <dbReference type="Pfam" id="PF02771"/>
    </source>
</evidence>
<dbReference type="SUPFAM" id="SSF47203">
    <property type="entry name" value="Acyl-CoA dehydrogenase C-terminal domain-like"/>
    <property type="match status" value="1"/>
</dbReference>
<evidence type="ECO:0000256" key="2">
    <source>
        <dbReference type="ARBA" id="ARBA00009347"/>
    </source>
</evidence>
<evidence type="ECO:0000259" key="9">
    <source>
        <dbReference type="Pfam" id="PF00441"/>
    </source>
</evidence>
<dbReference type="InterPro" id="IPR013786">
    <property type="entry name" value="AcylCoA_DH/ox_N"/>
</dbReference>
<dbReference type="InterPro" id="IPR036250">
    <property type="entry name" value="AcylCo_DH-like_C"/>
</dbReference>
<proteinExistence type="inferred from homology"/>
<dbReference type="Gene3D" id="2.40.110.10">
    <property type="entry name" value="Butyryl-CoA Dehydrogenase, subunit A, domain 2"/>
    <property type="match status" value="1"/>
</dbReference>
<evidence type="ECO:0000256" key="4">
    <source>
        <dbReference type="ARBA" id="ARBA00022827"/>
    </source>
</evidence>
<dbReference type="InterPro" id="IPR006089">
    <property type="entry name" value="Acyl-CoA_DH_CS"/>
</dbReference>
<name>A0A7X0IBF3_9ACTN</name>
<organism evidence="12 13">
    <name type="scientific">Sphaerisporangium rubeum</name>
    <dbReference type="NCBI Taxonomy" id="321317"/>
    <lineage>
        <taxon>Bacteria</taxon>
        <taxon>Bacillati</taxon>
        <taxon>Actinomycetota</taxon>
        <taxon>Actinomycetes</taxon>
        <taxon>Streptosporangiales</taxon>
        <taxon>Streptosporangiaceae</taxon>
        <taxon>Sphaerisporangium</taxon>
    </lineage>
</organism>
<comment type="cofactor">
    <cofactor evidence="1 8">
        <name>FAD</name>
        <dbReference type="ChEBI" id="CHEBI:57692"/>
    </cofactor>
</comment>
<dbReference type="FunFam" id="1.10.540.10:FF:000023">
    <property type="entry name" value="Acyl-CoA dehydrogenase FadE25"/>
    <property type="match status" value="1"/>
</dbReference>
<dbReference type="RefSeq" id="WP_184979131.1">
    <property type="nucleotide sequence ID" value="NZ_BAAALO010000099.1"/>
</dbReference>
<keyword evidence="13" id="KW-1185">Reference proteome</keyword>
<comment type="catalytic activity">
    <reaction evidence="6">
        <text>a 2,3-saturated acyl-CoA + A = a 2,3-dehydroacyl-CoA + AH2</text>
        <dbReference type="Rhea" id="RHEA:48608"/>
        <dbReference type="ChEBI" id="CHEBI:13193"/>
        <dbReference type="ChEBI" id="CHEBI:17499"/>
        <dbReference type="ChEBI" id="CHEBI:60015"/>
        <dbReference type="ChEBI" id="CHEBI:65111"/>
    </reaction>
</comment>
<feature type="domain" description="Acyl-CoA dehydrogenase/oxidase C-terminal" evidence="9">
    <location>
        <begin position="231"/>
        <end position="386"/>
    </location>
</feature>
<dbReference type="FunFam" id="1.20.140.10:FF:000004">
    <property type="entry name" value="Acyl-CoA dehydrogenase FadE25"/>
    <property type="match status" value="1"/>
</dbReference>
<evidence type="ECO:0000256" key="6">
    <source>
        <dbReference type="ARBA" id="ARBA00052546"/>
    </source>
</evidence>
<dbReference type="PIRSF" id="PIRSF016578">
    <property type="entry name" value="HsaA"/>
    <property type="match status" value="1"/>
</dbReference>
<feature type="domain" description="Acyl-CoA oxidase/dehydrogenase middle" evidence="10">
    <location>
        <begin position="125"/>
        <end position="219"/>
    </location>
</feature>
<sequence>MSFPLYAPAEEHEMLRETVRALAEEKIAPHAAEVDETGEFPWDACKALVAADLHAVHVPEEYDGAGADALAAVIVIEEVARACASSSLIPAVNKLGTVPLLLSAAEDLKRRYLPPVARGEAMFSYALSEAEAGSDAAAMRTRAVRDGDHYVLNGTKMWITNAGVSEYYTVMAVTDPAAGPRGISAFVVEKSDEGVSFGPKERKLGIKGSPTRQVILENVHIPATRRIGEEGTGFKTALATLDHTRITIAAQALGIAQGALDHAIHYVKERKQFGRPLADFQGLQFMLADMAMKLEAARQLTYAAAAKSDQAMHGTRSPDLTFFSSAAKCAASDAAMEITTDAVQLLGGYGYTRDYPLERMMRDAKITQIYEGTNQIQRMVMARQLLK</sequence>
<accession>A0A7X0IBF3</accession>
<keyword evidence="3 8" id="KW-0285">Flavoprotein</keyword>
<comment type="caution">
    <text evidence="12">The sequence shown here is derived from an EMBL/GenBank/DDBJ whole genome shotgun (WGS) entry which is preliminary data.</text>
</comment>
<dbReference type="PANTHER" id="PTHR43884:SF12">
    <property type="entry name" value="ISOVALERYL-COA DEHYDROGENASE, MITOCHONDRIAL-RELATED"/>
    <property type="match status" value="1"/>
</dbReference>
<dbReference type="EMBL" id="JACHIU010000001">
    <property type="protein sequence ID" value="MBB6472000.1"/>
    <property type="molecule type" value="Genomic_DNA"/>
</dbReference>
<evidence type="ECO:0000256" key="3">
    <source>
        <dbReference type="ARBA" id="ARBA00022630"/>
    </source>
</evidence>
<dbReference type="Pfam" id="PF02770">
    <property type="entry name" value="Acyl-CoA_dh_M"/>
    <property type="match status" value="1"/>
</dbReference>
<dbReference type="PANTHER" id="PTHR43884">
    <property type="entry name" value="ACYL-COA DEHYDROGENASE"/>
    <property type="match status" value="1"/>
</dbReference>
<evidence type="ECO:0000256" key="7">
    <source>
        <dbReference type="ARBA" id="ARBA00071575"/>
    </source>
</evidence>
<feature type="domain" description="Acyl-CoA dehydrogenase/oxidase N-terminal" evidence="11">
    <location>
        <begin position="10"/>
        <end position="120"/>
    </location>
</feature>
<dbReference type="PROSITE" id="PS00072">
    <property type="entry name" value="ACYL_COA_DH_1"/>
    <property type="match status" value="1"/>
</dbReference>
<evidence type="ECO:0000313" key="13">
    <source>
        <dbReference type="Proteomes" id="UP000555564"/>
    </source>
</evidence>